<reference evidence="3 4" key="1">
    <citation type="submission" date="2015-03" db="EMBL/GenBank/DDBJ databases">
        <authorList>
            <person name="Radwan O."/>
            <person name="Al-Naeli F.A."/>
            <person name="Rendon G.A."/>
            <person name="Fields C."/>
        </authorList>
    </citation>
    <scope>NUCLEOTIDE SEQUENCE [LARGE SCALE GENOMIC DNA]</scope>
    <source>
        <strain evidence="3">CR-DP1</strain>
    </source>
</reference>
<sequence>MAIDESSTKASPADVKAATSASPPPADATSAVPPAAATSAIPPAPSSATSPPEIDPESTILSPDHFRAEDLPEDADSCYNEDMLSSTASVNSSIMRYREVNGRTFHKEVGNAAYCHYVLQLAVGSKLCLSPISSNIEKVIDIGTGTGTWAIDFADAYPDCSVIGTDVSPIQPSWVPPNLQFQIDDCTQPWTFAESSADLVHARWMLGSIRDWTAFFKEAYRTLKPGGWLESNEAGCGVVSDDNSIPPNSAMNQWGKIFAEGGSKIGQSFTIVDDGTQERAMHEAGFVNIQKHQFKVPIGAWPKDPQKKEIGMGSQLALEQDIEGYILFIASTVKGWSREQIAVYIGHLRKELRDPTHHAYYHLQVLCGQKPETEE</sequence>
<dbReference type="AlphaFoldDB" id="A0A0F4ZBN9"/>
<evidence type="ECO:0000313" key="4">
    <source>
        <dbReference type="Proteomes" id="UP000033483"/>
    </source>
</evidence>
<comment type="similarity">
    <text evidence="1">Belongs to the methyltransferase superfamily. LaeA methyltransferase family.</text>
</comment>
<feature type="compositionally biased region" description="Low complexity" evidence="2">
    <location>
        <begin position="17"/>
        <end position="52"/>
    </location>
</feature>
<evidence type="ECO:0000256" key="2">
    <source>
        <dbReference type="SAM" id="MobiDB-lite"/>
    </source>
</evidence>
<dbReference type="Gene3D" id="3.40.50.150">
    <property type="entry name" value="Vaccinia Virus protein VP39"/>
    <property type="match status" value="1"/>
</dbReference>
<dbReference type="OrthoDB" id="2013972at2759"/>
<dbReference type="SUPFAM" id="SSF53335">
    <property type="entry name" value="S-adenosyl-L-methionine-dependent methyltransferases"/>
    <property type="match status" value="1"/>
</dbReference>
<evidence type="ECO:0000313" key="3">
    <source>
        <dbReference type="EMBL" id="KKA27566.1"/>
    </source>
</evidence>
<comment type="caution">
    <text evidence="3">The sequence shown here is derived from an EMBL/GenBank/DDBJ whole genome shotgun (WGS) entry which is preliminary data.</text>
</comment>
<organism evidence="3 4">
    <name type="scientific">Thielaviopsis punctulata</name>
    <dbReference type="NCBI Taxonomy" id="72032"/>
    <lineage>
        <taxon>Eukaryota</taxon>
        <taxon>Fungi</taxon>
        <taxon>Dikarya</taxon>
        <taxon>Ascomycota</taxon>
        <taxon>Pezizomycotina</taxon>
        <taxon>Sordariomycetes</taxon>
        <taxon>Hypocreomycetidae</taxon>
        <taxon>Microascales</taxon>
        <taxon>Ceratocystidaceae</taxon>
        <taxon>Thielaviopsis</taxon>
    </lineage>
</organism>
<evidence type="ECO:0000256" key="1">
    <source>
        <dbReference type="ARBA" id="ARBA00038158"/>
    </source>
</evidence>
<dbReference type="CDD" id="cd02440">
    <property type="entry name" value="AdoMet_MTases"/>
    <property type="match status" value="1"/>
</dbReference>
<dbReference type="GO" id="GO:0008168">
    <property type="term" value="F:methyltransferase activity"/>
    <property type="evidence" value="ECO:0007669"/>
    <property type="project" value="TreeGrafter"/>
</dbReference>
<keyword evidence="4" id="KW-1185">Reference proteome</keyword>
<protein>
    <recommendedName>
        <fullName evidence="5">Methyltransferase domain-containing protein</fullName>
    </recommendedName>
</protein>
<evidence type="ECO:0008006" key="5">
    <source>
        <dbReference type="Google" id="ProtNLM"/>
    </source>
</evidence>
<proteinExistence type="inferred from homology"/>
<dbReference type="PANTHER" id="PTHR43591:SF10">
    <property type="entry name" value="ABC TRANSMEMBRANE TYPE-1 DOMAIN-CONTAINING PROTEIN-RELATED"/>
    <property type="match status" value="1"/>
</dbReference>
<dbReference type="Proteomes" id="UP000033483">
    <property type="component" value="Unassembled WGS sequence"/>
</dbReference>
<feature type="region of interest" description="Disordered" evidence="2">
    <location>
        <begin position="1"/>
        <end position="60"/>
    </location>
</feature>
<accession>A0A0F4ZBN9</accession>
<dbReference type="PANTHER" id="PTHR43591">
    <property type="entry name" value="METHYLTRANSFERASE"/>
    <property type="match status" value="1"/>
</dbReference>
<dbReference type="InterPro" id="IPR029063">
    <property type="entry name" value="SAM-dependent_MTases_sf"/>
</dbReference>
<dbReference type="EMBL" id="LAEV01001629">
    <property type="protein sequence ID" value="KKA27566.1"/>
    <property type="molecule type" value="Genomic_DNA"/>
</dbReference>
<gene>
    <name evidence="3" type="ORF">TD95_001454</name>
</gene>
<name>A0A0F4ZBN9_9PEZI</name>
<dbReference type="Pfam" id="PF13489">
    <property type="entry name" value="Methyltransf_23"/>
    <property type="match status" value="1"/>
</dbReference>